<evidence type="ECO:0000259" key="6">
    <source>
        <dbReference type="PROSITE" id="PS01180"/>
    </source>
</evidence>
<dbReference type="EnsemblMetazoa" id="AMAM013726-RA">
    <property type="protein sequence ID" value="AMAM013726-PA"/>
    <property type="gene ID" value="AMAM013726"/>
</dbReference>
<sequence length="312" mass="35375">MHTTLFWLVLIQLLPYVQVGLTLAKTQTRQSCDKTRRIFTQSYGEISDGPAGFNYTQDSHCEWLIRAQNDSQFITLKFRSMGTECSYDYIFIYDGDSFRSPLLGSFSGNTEPQHVIASSGSDYVGQACGLHRSTPAPKEWHWISNSKNGLPPRAAHTAIYYEPSDALYVFGGYNLNEVFDSLYVFRFDKNHWEDEWGIRVDQNHTEPSSEEEKFFRRTKFLGEESERLSREPNFLSNVIYTLADNRTSGIGYGEGFANETRPAGRYGHAASVVADGFVIFGGKLGINDELANDLWLYNVTHNGGTWSERATN</sequence>
<evidence type="ECO:0000256" key="1">
    <source>
        <dbReference type="ARBA" id="ARBA00022441"/>
    </source>
</evidence>
<dbReference type="Gene3D" id="2.120.10.80">
    <property type="entry name" value="Kelch-type beta propeller"/>
    <property type="match status" value="2"/>
</dbReference>
<proteinExistence type="predicted"/>
<dbReference type="PANTHER" id="PTHR46376">
    <property type="entry name" value="LEUCINE-ZIPPER-LIKE TRANSCRIPTIONAL REGULATOR 1"/>
    <property type="match status" value="1"/>
</dbReference>
<dbReference type="Gene3D" id="2.60.120.290">
    <property type="entry name" value="Spermadhesin, CUB domain"/>
    <property type="match status" value="1"/>
</dbReference>
<reference evidence="8" key="1">
    <citation type="submission" date="2013-09" db="EMBL/GenBank/DDBJ databases">
        <title>The Genome Sequence of Anopheles maculatus species B.</title>
        <authorList>
            <consortium name="The Broad Institute Genomics Platform"/>
            <person name="Neafsey D.E."/>
            <person name="Besansky N."/>
            <person name="Howell P."/>
            <person name="Walton C."/>
            <person name="Young S.K."/>
            <person name="Zeng Q."/>
            <person name="Gargeya S."/>
            <person name="Fitzgerald M."/>
            <person name="Haas B."/>
            <person name="Abouelleil A."/>
            <person name="Allen A.W."/>
            <person name="Alvarado L."/>
            <person name="Arachchi H.M."/>
            <person name="Berlin A.M."/>
            <person name="Chapman S.B."/>
            <person name="Gainer-Dewar J."/>
            <person name="Goldberg J."/>
            <person name="Griggs A."/>
            <person name="Gujja S."/>
            <person name="Hansen M."/>
            <person name="Howarth C."/>
            <person name="Imamovic A."/>
            <person name="Ireland A."/>
            <person name="Larimer J."/>
            <person name="McCowan C."/>
            <person name="Murphy C."/>
            <person name="Pearson M."/>
            <person name="Poon T.W."/>
            <person name="Priest M."/>
            <person name="Roberts A."/>
            <person name="Saif S."/>
            <person name="Shea T."/>
            <person name="Sisk P."/>
            <person name="Sykes S."/>
            <person name="Wortman J."/>
            <person name="Nusbaum C."/>
            <person name="Birren B."/>
        </authorList>
    </citation>
    <scope>NUCLEOTIDE SEQUENCE [LARGE SCALE GENOMIC DNA]</scope>
    <source>
        <strain evidence="8">maculatus3</strain>
    </source>
</reference>
<evidence type="ECO:0000256" key="2">
    <source>
        <dbReference type="ARBA" id="ARBA00022737"/>
    </source>
</evidence>
<reference evidence="7" key="2">
    <citation type="submission" date="2020-05" db="UniProtKB">
        <authorList>
            <consortium name="EnsemblMetazoa"/>
        </authorList>
    </citation>
    <scope>IDENTIFICATION</scope>
    <source>
        <strain evidence="7">maculatus3</strain>
    </source>
</reference>
<dbReference type="SMART" id="SM00042">
    <property type="entry name" value="CUB"/>
    <property type="match status" value="1"/>
</dbReference>
<keyword evidence="3" id="KW-1015">Disulfide bond</keyword>
<feature type="chain" id="PRO_5008136127" evidence="5">
    <location>
        <begin position="20"/>
        <end position="312"/>
    </location>
</feature>
<dbReference type="SUPFAM" id="SSF49854">
    <property type="entry name" value="Spermadhesin, CUB domain"/>
    <property type="match status" value="1"/>
</dbReference>
<evidence type="ECO:0000313" key="7">
    <source>
        <dbReference type="EnsemblMetazoa" id="AMAM013726-PA"/>
    </source>
</evidence>
<dbReference type="InterPro" id="IPR015915">
    <property type="entry name" value="Kelch-typ_b-propeller"/>
</dbReference>
<evidence type="ECO:0000313" key="8">
    <source>
        <dbReference type="Proteomes" id="UP000075901"/>
    </source>
</evidence>
<dbReference type="PROSITE" id="PS01180">
    <property type="entry name" value="CUB"/>
    <property type="match status" value="1"/>
</dbReference>
<feature type="signal peptide" evidence="5">
    <location>
        <begin position="1"/>
        <end position="19"/>
    </location>
</feature>
<dbReference type="GO" id="GO:0005794">
    <property type="term" value="C:Golgi apparatus"/>
    <property type="evidence" value="ECO:0007669"/>
    <property type="project" value="TreeGrafter"/>
</dbReference>
<dbReference type="VEuPathDB" id="VectorBase:AMAM013726"/>
<dbReference type="InterPro" id="IPR035914">
    <property type="entry name" value="Sperma_CUB_dom_sf"/>
</dbReference>
<name>A0A182SUK2_9DIPT</name>
<keyword evidence="8" id="KW-1185">Reference proteome</keyword>
<dbReference type="SUPFAM" id="SSF117281">
    <property type="entry name" value="Kelch motif"/>
    <property type="match status" value="1"/>
</dbReference>
<evidence type="ECO:0000256" key="5">
    <source>
        <dbReference type="SAM" id="SignalP"/>
    </source>
</evidence>
<keyword evidence="2" id="KW-0677">Repeat</keyword>
<keyword evidence="5" id="KW-0732">Signal</keyword>
<organism evidence="7 8">
    <name type="scientific">Anopheles maculatus</name>
    <dbReference type="NCBI Taxonomy" id="74869"/>
    <lineage>
        <taxon>Eukaryota</taxon>
        <taxon>Metazoa</taxon>
        <taxon>Ecdysozoa</taxon>
        <taxon>Arthropoda</taxon>
        <taxon>Hexapoda</taxon>
        <taxon>Insecta</taxon>
        <taxon>Pterygota</taxon>
        <taxon>Neoptera</taxon>
        <taxon>Endopterygota</taxon>
        <taxon>Diptera</taxon>
        <taxon>Nematocera</taxon>
        <taxon>Culicoidea</taxon>
        <taxon>Culicidae</taxon>
        <taxon>Anophelinae</taxon>
        <taxon>Anopheles</taxon>
        <taxon>Anopheles maculatus group</taxon>
    </lineage>
</organism>
<dbReference type="AlphaFoldDB" id="A0A182SUK2"/>
<evidence type="ECO:0000256" key="3">
    <source>
        <dbReference type="ARBA" id="ARBA00023157"/>
    </source>
</evidence>
<protein>
    <submittedName>
        <fullName evidence="7">CUB domain-containing protein</fullName>
    </submittedName>
</protein>
<dbReference type="CDD" id="cd00041">
    <property type="entry name" value="CUB"/>
    <property type="match status" value="1"/>
</dbReference>
<dbReference type="InterPro" id="IPR051568">
    <property type="entry name" value="LZTR1/Attractin"/>
</dbReference>
<dbReference type="PANTHER" id="PTHR46376:SF2">
    <property type="entry name" value="DISTRACTED, ISOFORM B"/>
    <property type="match status" value="1"/>
</dbReference>
<dbReference type="Pfam" id="PF00431">
    <property type="entry name" value="CUB"/>
    <property type="match status" value="1"/>
</dbReference>
<comment type="caution">
    <text evidence="4">Lacks conserved residue(s) required for the propagation of feature annotation.</text>
</comment>
<accession>A0A182SUK2</accession>
<evidence type="ECO:0000256" key="4">
    <source>
        <dbReference type="PROSITE-ProRule" id="PRU00059"/>
    </source>
</evidence>
<dbReference type="InterPro" id="IPR000859">
    <property type="entry name" value="CUB_dom"/>
</dbReference>
<keyword evidence="1" id="KW-0880">Kelch repeat</keyword>
<feature type="domain" description="CUB" evidence="6">
    <location>
        <begin position="32"/>
        <end position="121"/>
    </location>
</feature>
<dbReference type="Proteomes" id="UP000075901">
    <property type="component" value="Unassembled WGS sequence"/>
</dbReference>